<dbReference type="AlphaFoldDB" id="E1ZZ65"/>
<evidence type="ECO:0000313" key="4">
    <source>
        <dbReference type="Proteomes" id="UP000000311"/>
    </source>
</evidence>
<keyword evidence="1" id="KW-0472">Membrane</keyword>
<dbReference type="Pfam" id="PF03473">
    <property type="entry name" value="MOSC"/>
    <property type="match status" value="1"/>
</dbReference>
<dbReference type="KEGG" id="cfo:105258538"/>
<gene>
    <name evidence="3" type="ORF">EAG_09497</name>
</gene>
<dbReference type="EMBL" id="GL435311">
    <property type="protein sequence ID" value="EFN73480.1"/>
    <property type="molecule type" value="Genomic_DNA"/>
</dbReference>
<organism evidence="4">
    <name type="scientific">Camponotus floridanus</name>
    <name type="common">Florida carpenter ant</name>
    <dbReference type="NCBI Taxonomy" id="104421"/>
    <lineage>
        <taxon>Eukaryota</taxon>
        <taxon>Metazoa</taxon>
        <taxon>Ecdysozoa</taxon>
        <taxon>Arthropoda</taxon>
        <taxon>Hexapoda</taxon>
        <taxon>Insecta</taxon>
        <taxon>Pterygota</taxon>
        <taxon>Neoptera</taxon>
        <taxon>Endopterygota</taxon>
        <taxon>Hymenoptera</taxon>
        <taxon>Apocrita</taxon>
        <taxon>Aculeata</taxon>
        <taxon>Formicoidea</taxon>
        <taxon>Formicidae</taxon>
        <taxon>Formicinae</taxon>
        <taxon>Camponotus</taxon>
    </lineage>
</organism>
<evidence type="ECO:0000256" key="1">
    <source>
        <dbReference type="SAM" id="Phobius"/>
    </source>
</evidence>
<dbReference type="PROSITE" id="PS51340">
    <property type="entry name" value="MOSC"/>
    <property type="match status" value="1"/>
</dbReference>
<dbReference type="PANTHER" id="PTHR14237:SF19">
    <property type="entry name" value="MITOCHONDRIAL AMIDOXIME REDUCING COMPONENT 1"/>
    <property type="match status" value="1"/>
</dbReference>
<name>E1ZZ65_CAMFO</name>
<dbReference type="Proteomes" id="UP000000311">
    <property type="component" value="Unassembled WGS sequence"/>
</dbReference>
<dbReference type="InterPro" id="IPR005303">
    <property type="entry name" value="MOCOS_middle"/>
</dbReference>
<feature type="transmembrane region" description="Helical" evidence="1">
    <location>
        <begin position="6"/>
        <end position="27"/>
    </location>
</feature>
<dbReference type="InterPro" id="IPR011037">
    <property type="entry name" value="Pyrv_Knase-like_insert_dom_sf"/>
</dbReference>
<keyword evidence="1" id="KW-1133">Transmembrane helix</keyword>
<dbReference type="STRING" id="104421.E1ZZ65"/>
<sequence>MHGIRLAFVTTAVVSAGMAVFVIWGWWTKKQKLQPPSKWRKVGELNDIMVFPIKSLGIIRMKEMECTTLGLRLNWLKDRMLMVIDLKGQFLSARQLPKMINISPEFSDSILTLRAPDMMSISIDLAQLCGKSFRATVWGQAVPARDCGEEVARWLSRFLLQEDAGLRLVYYPLDRPAKEMHKRNVNFFPLLTTMDTGAYADDSSFSLINEASVADLNSRLDEPVMPQNFRMNFVVKSATAYEEDKWDWVKIGDVIFRNVRPCIRCTITTVKPETGIKSAKVEPLKTLKSYRQITNPKIRPTVGDSPVMGILLGLRGPNGIVRIGDTVYVGIPEEEAPSLTSSS</sequence>
<evidence type="ECO:0000259" key="2">
    <source>
        <dbReference type="PROSITE" id="PS51340"/>
    </source>
</evidence>
<dbReference type="InterPro" id="IPR005302">
    <property type="entry name" value="MoCF_Sase_C"/>
</dbReference>
<dbReference type="GO" id="GO:0003824">
    <property type="term" value="F:catalytic activity"/>
    <property type="evidence" value="ECO:0007669"/>
    <property type="project" value="InterPro"/>
</dbReference>
<protein>
    <submittedName>
        <fullName evidence="3">MOSC domain-containing protein 1, mitochondrial</fullName>
    </submittedName>
</protein>
<keyword evidence="4" id="KW-1185">Reference proteome</keyword>
<dbReference type="PANTHER" id="PTHR14237">
    <property type="entry name" value="MOLYBDOPTERIN COFACTOR SULFURASE MOSC"/>
    <property type="match status" value="1"/>
</dbReference>
<proteinExistence type="predicted"/>
<dbReference type="FunCoup" id="E1ZZ65">
    <property type="interactions" value="34"/>
</dbReference>
<dbReference type="SUPFAM" id="SSF50800">
    <property type="entry name" value="PK beta-barrel domain-like"/>
    <property type="match status" value="1"/>
</dbReference>
<evidence type="ECO:0000313" key="3">
    <source>
        <dbReference type="EMBL" id="EFN73480.1"/>
    </source>
</evidence>
<dbReference type="Pfam" id="PF03476">
    <property type="entry name" value="MOSC_N"/>
    <property type="match status" value="1"/>
</dbReference>
<feature type="domain" description="MOSC" evidence="2">
    <location>
        <begin position="174"/>
        <end position="330"/>
    </location>
</feature>
<dbReference type="InParanoid" id="E1ZZ65"/>
<dbReference type="OMA" id="CCPLMIL"/>
<dbReference type="GO" id="GO:0030151">
    <property type="term" value="F:molybdenum ion binding"/>
    <property type="evidence" value="ECO:0007669"/>
    <property type="project" value="InterPro"/>
</dbReference>
<dbReference type="GO" id="GO:0030170">
    <property type="term" value="F:pyridoxal phosphate binding"/>
    <property type="evidence" value="ECO:0007669"/>
    <property type="project" value="InterPro"/>
</dbReference>
<reference evidence="3 4" key="1">
    <citation type="journal article" date="2010" name="Science">
        <title>Genomic comparison of the ants Camponotus floridanus and Harpegnathos saltator.</title>
        <authorList>
            <person name="Bonasio R."/>
            <person name="Zhang G."/>
            <person name="Ye C."/>
            <person name="Mutti N.S."/>
            <person name="Fang X."/>
            <person name="Qin N."/>
            <person name="Donahue G."/>
            <person name="Yang P."/>
            <person name="Li Q."/>
            <person name="Li C."/>
            <person name="Zhang P."/>
            <person name="Huang Z."/>
            <person name="Berger S.L."/>
            <person name="Reinberg D."/>
            <person name="Wang J."/>
            <person name="Liebig J."/>
        </authorList>
    </citation>
    <scope>NUCLEOTIDE SEQUENCE [LARGE SCALE GENOMIC DNA]</scope>
    <source>
        <strain evidence="4">C129</strain>
    </source>
</reference>
<dbReference type="SUPFAM" id="SSF141673">
    <property type="entry name" value="MOSC N-terminal domain-like"/>
    <property type="match status" value="1"/>
</dbReference>
<dbReference type="OrthoDB" id="17255at2759"/>
<keyword evidence="1" id="KW-0812">Transmembrane</keyword>
<accession>E1ZZ65</accession>